<keyword evidence="2" id="KW-1185">Reference proteome</keyword>
<dbReference type="HOGENOM" id="CLU_2049104_0_0_1"/>
<gene>
    <name evidence="1" type="ORF">M378DRAFT_14586</name>
</gene>
<evidence type="ECO:0000313" key="1">
    <source>
        <dbReference type="EMBL" id="KIL59850.1"/>
    </source>
</evidence>
<dbReference type="Proteomes" id="UP000054549">
    <property type="component" value="Unassembled WGS sequence"/>
</dbReference>
<protein>
    <submittedName>
        <fullName evidence="1">Uncharacterized protein</fullName>
    </submittedName>
</protein>
<organism evidence="1 2">
    <name type="scientific">Amanita muscaria (strain Koide BX008)</name>
    <dbReference type="NCBI Taxonomy" id="946122"/>
    <lineage>
        <taxon>Eukaryota</taxon>
        <taxon>Fungi</taxon>
        <taxon>Dikarya</taxon>
        <taxon>Basidiomycota</taxon>
        <taxon>Agaricomycotina</taxon>
        <taxon>Agaricomycetes</taxon>
        <taxon>Agaricomycetidae</taxon>
        <taxon>Agaricales</taxon>
        <taxon>Pluteineae</taxon>
        <taxon>Amanitaceae</taxon>
        <taxon>Amanita</taxon>
    </lineage>
</organism>
<dbReference type="InParanoid" id="A0A0C2SAK4"/>
<evidence type="ECO:0000313" key="2">
    <source>
        <dbReference type="Proteomes" id="UP000054549"/>
    </source>
</evidence>
<dbReference type="EMBL" id="KN818309">
    <property type="protein sequence ID" value="KIL59850.1"/>
    <property type="molecule type" value="Genomic_DNA"/>
</dbReference>
<name>A0A0C2SAK4_AMAMK</name>
<reference evidence="1 2" key="1">
    <citation type="submission" date="2014-04" db="EMBL/GenBank/DDBJ databases">
        <title>Evolutionary Origins and Diversification of the Mycorrhizal Mutualists.</title>
        <authorList>
            <consortium name="DOE Joint Genome Institute"/>
            <consortium name="Mycorrhizal Genomics Consortium"/>
            <person name="Kohler A."/>
            <person name="Kuo A."/>
            <person name="Nagy L.G."/>
            <person name="Floudas D."/>
            <person name="Copeland A."/>
            <person name="Barry K.W."/>
            <person name="Cichocki N."/>
            <person name="Veneault-Fourrey C."/>
            <person name="LaButti K."/>
            <person name="Lindquist E.A."/>
            <person name="Lipzen A."/>
            <person name="Lundell T."/>
            <person name="Morin E."/>
            <person name="Murat C."/>
            <person name="Riley R."/>
            <person name="Ohm R."/>
            <person name="Sun H."/>
            <person name="Tunlid A."/>
            <person name="Henrissat B."/>
            <person name="Grigoriev I.V."/>
            <person name="Hibbett D.S."/>
            <person name="Martin F."/>
        </authorList>
    </citation>
    <scope>NUCLEOTIDE SEQUENCE [LARGE SCALE GENOMIC DNA]</scope>
    <source>
        <strain evidence="1 2">Koide BX008</strain>
    </source>
</reference>
<proteinExistence type="predicted"/>
<dbReference type="AlphaFoldDB" id="A0A0C2SAK4"/>
<sequence>MDSKAWWEWIDDEGGERWIGADGVGMTEGGTEGTEWIDSVIKHSAITETFYVGKCVDKQSKGGGSGGSGGVGGYAASTGSTNDSVGICPSSKSVSMFYPSNPTPEDIEFLCASSPFEGTG</sequence>
<accession>A0A0C2SAK4</accession>